<evidence type="ECO:0000256" key="2">
    <source>
        <dbReference type="ARBA" id="ARBA00022643"/>
    </source>
</evidence>
<dbReference type="Pfam" id="PF03358">
    <property type="entry name" value="FMN_red"/>
    <property type="match status" value="1"/>
</dbReference>
<comment type="caution">
    <text evidence="4">The sequence shown here is derived from an EMBL/GenBank/DDBJ whole genome shotgun (WGS) entry which is preliminary data.</text>
</comment>
<keyword evidence="1" id="KW-0285">Flavoprotein</keyword>
<evidence type="ECO:0000256" key="1">
    <source>
        <dbReference type="ARBA" id="ARBA00022630"/>
    </source>
</evidence>
<name>A0ABT2TLH7_9FIRM</name>
<proteinExistence type="predicted"/>
<reference evidence="4 5" key="1">
    <citation type="journal article" date="2021" name="ISME Commun">
        <title>Automated analysis of genomic sequences facilitates high-throughput and comprehensive description of bacteria.</title>
        <authorList>
            <person name="Hitch T.C.A."/>
        </authorList>
    </citation>
    <scope>NUCLEOTIDE SEQUENCE [LARGE SCALE GENOMIC DNA]</scope>
    <source>
        <strain evidence="4 5">Sanger_109</strain>
    </source>
</reference>
<evidence type="ECO:0000259" key="3">
    <source>
        <dbReference type="Pfam" id="PF03358"/>
    </source>
</evidence>
<dbReference type="Proteomes" id="UP001652442">
    <property type="component" value="Unassembled WGS sequence"/>
</dbReference>
<dbReference type="Gene3D" id="3.40.50.360">
    <property type="match status" value="1"/>
</dbReference>
<dbReference type="InterPro" id="IPR005025">
    <property type="entry name" value="FMN_Rdtase-like_dom"/>
</dbReference>
<dbReference type="PANTHER" id="PTHR43278">
    <property type="entry name" value="NAD(P)H-DEPENDENT FMN-CONTAINING OXIDOREDUCTASE YWQN-RELATED"/>
    <property type="match status" value="1"/>
</dbReference>
<keyword evidence="2" id="KW-0288">FMN</keyword>
<dbReference type="InterPro" id="IPR029039">
    <property type="entry name" value="Flavoprotein-like_sf"/>
</dbReference>
<dbReference type="PANTHER" id="PTHR43278:SF2">
    <property type="entry name" value="IRON-SULFUR FLAVOPROTEIN"/>
    <property type="match status" value="1"/>
</dbReference>
<protein>
    <submittedName>
        <fullName evidence="4">Flavodoxin family protein</fullName>
    </submittedName>
</protein>
<feature type="domain" description="NADPH-dependent FMN reductase-like" evidence="3">
    <location>
        <begin position="1"/>
        <end position="177"/>
    </location>
</feature>
<organism evidence="4 5">
    <name type="scientific">Brotonthovivens ammoniilytica</name>
    <dbReference type="NCBI Taxonomy" id="2981725"/>
    <lineage>
        <taxon>Bacteria</taxon>
        <taxon>Bacillati</taxon>
        <taxon>Bacillota</taxon>
        <taxon>Clostridia</taxon>
        <taxon>Lachnospirales</taxon>
        <taxon>Lachnospiraceae</taxon>
        <taxon>Brotonthovivens</taxon>
    </lineage>
</organism>
<evidence type="ECO:0000313" key="5">
    <source>
        <dbReference type="Proteomes" id="UP001652442"/>
    </source>
</evidence>
<dbReference type="EMBL" id="JAOQJQ010000005">
    <property type="protein sequence ID" value="MCU6763072.1"/>
    <property type="molecule type" value="Genomic_DNA"/>
</dbReference>
<accession>A0ABT2TLH7</accession>
<keyword evidence="5" id="KW-1185">Reference proteome</keyword>
<dbReference type="SUPFAM" id="SSF52218">
    <property type="entry name" value="Flavoproteins"/>
    <property type="match status" value="1"/>
</dbReference>
<evidence type="ECO:0000313" key="4">
    <source>
        <dbReference type="EMBL" id="MCU6763072.1"/>
    </source>
</evidence>
<dbReference type="InterPro" id="IPR051796">
    <property type="entry name" value="ISF_SsuE-like"/>
</dbReference>
<dbReference type="RefSeq" id="WP_158425727.1">
    <property type="nucleotide sequence ID" value="NZ_JAOQJQ010000005.1"/>
</dbReference>
<gene>
    <name evidence="4" type="ORF">OCV88_12165</name>
</gene>
<sequence>MKILGISYGTKNGNNDAMCKEALMGAQEAGAEIEFIQMQNLDIKHCTGCIACVKSLFGGKGNLCVLKDDFPWLLDKMLDADGIISTVPIFEKGSTGLFHTVTDRFGPRMDRGNNIIADKISRENGGPGVDPRVLKEKVVSYMAIGGSDWATRVQVDCAMQALTPKWTVIDNDVFGWSKGILMNDEALARAHQIGVNIANAAKDPENAKYLGEKGVCPHCHSKEFYIDPCTSAATCDLCGMVGKLENVAGKLTFVFPEEQLEHAHDTIPGKFIHANDIQENEGKLAEMQKNNPEFKARKKKYMEFIQSSVPEK</sequence>